<dbReference type="Pfam" id="PF07797">
    <property type="entry name" value="DUF1639"/>
    <property type="match status" value="1"/>
</dbReference>
<dbReference type="InterPro" id="IPR012438">
    <property type="entry name" value="DUF1639"/>
</dbReference>
<organism evidence="1 2">
    <name type="scientific">Salix dunnii</name>
    <dbReference type="NCBI Taxonomy" id="1413687"/>
    <lineage>
        <taxon>Eukaryota</taxon>
        <taxon>Viridiplantae</taxon>
        <taxon>Streptophyta</taxon>
        <taxon>Embryophyta</taxon>
        <taxon>Tracheophyta</taxon>
        <taxon>Spermatophyta</taxon>
        <taxon>Magnoliopsida</taxon>
        <taxon>eudicotyledons</taxon>
        <taxon>Gunneridae</taxon>
        <taxon>Pentapetalae</taxon>
        <taxon>rosids</taxon>
        <taxon>fabids</taxon>
        <taxon>Malpighiales</taxon>
        <taxon>Salicaceae</taxon>
        <taxon>Saliceae</taxon>
        <taxon>Salix</taxon>
    </lineage>
</organism>
<dbReference type="Proteomes" id="UP000657918">
    <property type="component" value="Unassembled WGS sequence"/>
</dbReference>
<keyword evidence="2" id="KW-1185">Reference proteome</keyword>
<dbReference type="OrthoDB" id="769821at2759"/>
<accession>A0A835JHL2</accession>
<dbReference type="EMBL" id="JADGMS010000012">
    <property type="protein sequence ID" value="KAF9671372.1"/>
    <property type="molecule type" value="Genomic_DNA"/>
</dbReference>
<evidence type="ECO:0000313" key="1">
    <source>
        <dbReference type="EMBL" id="KAF9671372.1"/>
    </source>
</evidence>
<reference evidence="1 2" key="1">
    <citation type="submission" date="2020-10" db="EMBL/GenBank/DDBJ databases">
        <title>Plant Genome Project.</title>
        <authorList>
            <person name="Zhang R.-G."/>
        </authorList>
    </citation>
    <scope>NUCLEOTIDE SEQUENCE [LARGE SCALE GENOMIC DNA]</scope>
    <source>
        <strain evidence="1">FAFU-HL-1</strain>
        <tissue evidence="1">Leaf</tissue>
    </source>
</reference>
<name>A0A835JHL2_9ROSI</name>
<sequence length="311" mass="35613">MASSSSQERSKQLHNFSFPCLKWGNQRLLRCVKVSDENINSNDDDDQHQQGFQSKPINLVSYKNYKPNPIQVNNVAAKRLKLPSSSSPFVVEEEKGGEDIDESPRPWNLRTRRAACKAPLRIEEQPSRRNVVVSPRGYLEIDSPKKYYESLMVKRQQSFEMKEKVQFSISLSKREIEEDFLEMVRIRPPRRPKKRPRIVQKNLDSIFPGLWLAEITPDSYKVHELLYILLPNTGTIHLDLIMPSAKSSSAGEDSWPKLLQILNSKSEFESNNFVSLLDTCSISLSCPRPLENDIRGLVSEHILVTTVSDSS</sequence>
<proteinExistence type="predicted"/>
<comment type="caution">
    <text evidence="1">The sequence shown here is derived from an EMBL/GenBank/DDBJ whole genome shotgun (WGS) entry which is preliminary data.</text>
</comment>
<evidence type="ECO:0000313" key="2">
    <source>
        <dbReference type="Proteomes" id="UP000657918"/>
    </source>
</evidence>
<dbReference type="PANTHER" id="PTHR33130">
    <property type="entry name" value="PUTATIVE (DUF1639)-RELATED"/>
    <property type="match status" value="1"/>
</dbReference>
<protein>
    <submittedName>
        <fullName evidence="1">Uncharacterized protein</fullName>
    </submittedName>
</protein>
<gene>
    <name evidence="1" type="ORF">SADUNF_Sadunf12G0040500</name>
</gene>
<dbReference type="AlphaFoldDB" id="A0A835JHL2"/>
<dbReference type="PANTHER" id="PTHR33130:SF43">
    <property type="entry name" value="OS01G0688600 PROTEIN"/>
    <property type="match status" value="1"/>
</dbReference>